<proteinExistence type="predicted"/>
<keyword evidence="3" id="KW-1185">Reference proteome</keyword>
<sequence>MDFSVDPCKLREAEALYKESIDTLEDARIAINNSLKELREESWEGKTKDRFFDVVYLDWDKGLGEHIKKIEFLRCILSKVADKMETIESQGEAFGDRL</sequence>
<dbReference type="RefSeq" id="WP_044037264.1">
    <property type="nucleotide sequence ID" value="NZ_HG917868.1"/>
</dbReference>
<reference evidence="2 3" key="1">
    <citation type="submission" date="2013-11" db="EMBL/GenBank/DDBJ databases">
        <title>Complete genome sequence of Clostridum sp. M2/40.</title>
        <authorList>
            <person name="Wibberg D."/>
            <person name="Puehler A."/>
            <person name="Schlueter A."/>
        </authorList>
    </citation>
    <scope>NUCLEOTIDE SEQUENCE [LARGE SCALE GENOMIC DNA]</scope>
    <source>
        <strain evidence="3">M2/40</strain>
    </source>
</reference>
<evidence type="ECO:0000313" key="2">
    <source>
        <dbReference type="EMBL" id="CDM68303.1"/>
    </source>
</evidence>
<keyword evidence="1" id="KW-0175">Coiled coil</keyword>
<feature type="coiled-coil region" evidence="1">
    <location>
        <begin position="10"/>
        <end position="41"/>
    </location>
</feature>
<dbReference type="Pfam" id="PF06013">
    <property type="entry name" value="WXG100"/>
    <property type="match status" value="1"/>
</dbReference>
<dbReference type="Gene3D" id="1.10.287.1060">
    <property type="entry name" value="ESAT-6-like"/>
    <property type="match status" value="1"/>
</dbReference>
<dbReference type="InterPro" id="IPR010310">
    <property type="entry name" value="T7SS_ESAT-6-like"/>
</dbReference>
<name>W6RVE3_9CLOT</name>
<dbReference type="HOGENOM" id="CLU_2328750_0_0_9"/>
<gene>
    <name evidence="2" type="ORF">CM240_1139</name>
</gene>
<dbReference type="EMBL" id="HG917868">
    <property type="protein sequence ID" value="CDM68303.1"/>
    <property type="molecule type" value="Genomic_DNA"/>
</dbReference>
<dbReference type="InterPro" id="IPR036689">
    <property type="entry name" value="ESAT-6-like_sf"/>
</dbReference>
<organism evidence="2 3">
    <name type="scientific">Clostridium bornimense</name>
    <dbReference type="NCBI Taxonomy" id="1216932"/>
    <lineage>
        <taxon>Bacteria</taxon>
        <taxon>Bacillati</taxon>
        <taxon>Bacillota</taxon>
        <taxon>Clostridia</taxon>
        <taxon>Eubacteriales</taxon>
        <taxon>Clostridiaceae</taxon>
        <taxon>Clostridium</taxon>
    </lineage>
</organism>
<protein>
    <recommendedName>
        <fullName evidence="4">ESAT-6-like protein</fullName>
    </recommendedName>
</protein>
<dbReference type="STRING" id="1216932.CM240_1139"/>
<dbReference type="SUPFAM" id="SSF140453">
    <property type="entry name" value="EsxAB dimer-like"/>
    <property type="match status" value="1"/>
</dbReference>
<evidence type="ECO:0000313" key="3">
    <source>
        <dbReference type="Proteomes" id="UP000019426"/>
    </source>
</evidence>
<accession>W6RVE3</accession>
<evidence type="ECO:0000256" key="1">
    <source>
        <dbReference type="SAM" id="Coils"/>
    </source>
</evidence>
<dbReference type="AlphaFoldDB" id="W6RVE3"/>
<dbReference type="Proteomes" id="UP000019426">
    <property type="component" value="Chromosome M2/40_rep1"/>
</dbReference>
<dbReference type="OrthoDB" id="3540923at2"/>
<evidence type="ECO:0008006" key="4">
    <source>
        <dbReference type="Google" id="ProtNLM"/>
    </source>
</evidence>
<dbReference type="KEGG" id="clt:CM240_1139"/>
<dbReference type="PATRIC" id="fig|1216932.3.peg.1129"/>